<dbReference type="GO" id="GO:0009451">
    <property type="term" value="P:RNA modification"/>
    <property type="evidence" value="ECO:0007669"/>
    <property type="project" value="InterPro"/>
</dbReference>
<dbReference type="Pfam" id="PF01535">
    <property type="entry name" value="PPR"/>
    <property type="match status" value="3"/>
</dbReference>
<comment type="caution">
    <text evidence="4">The sequence shown here is derived from an EMBL/GenBank/DDBJ whole genome shotgun (WGS) entry which is preliminary data.</text>
</comment>
<evidence type="ECO:0000256" key="2">
    <source>
        <dbReference type="PROSITE-ProRule" id="PRU00708"/>
    </source>
</evidence>
<organism evidence="4 5">
    <name type="scientific">Adiantum capillus-veneris</name>
    <name type="common">Maidenhair fern</name>
    <dbReference type="NCBI Taxonomy" id="13818"/>
    <lineage>
        <taxon>Eukaryota</taxon>
        <taxon>Viridiplantae</taxon>
        <taxon>Streptophyta</taxon>
        <taxon>Embryophyta</taxon>
        <taxon>Tracheophyta</taxon>
        <taxon>Polypodiopsida</taxon>
        <taxon>Polypodiidae</taxon>
        <taxon>Polypodiales</taxon>
        <taxon>Pteridineae</taxon>
        <taxon>Pteridaceae</taxon>
        <taxon>Vittarioideae</taxon>
        <taxon>Adiantum</taxon>
    </lineage>
</organism>
<feature type="repeat" description="PPR" evidence="2">
    <location>
        <begin position="103"/>
        <end position="137"/>
    </location>
</feature>
<feature type="domain" description="PROP1-like PPR" evidence="3">
    <location>
        <begin position="37"/>
        <end position="167"/>
    </location>
</feature>
<evidence type="ECO:0000256" key="1">
    <source>
        <dbReference type="ARBA" id="ARBA00022737"/>
    </source>
</evidence>
<dbReference type="InterPro" id="IPR002885">
    <property type="entry name" value="PPR_rpt"/>
</dbReference>
<feature type="non-terminal residue" evidence="4">
    <location>
        <position position="1"/>
    </location>
</feature>
<proteinExistence type="predicted"/>
<dbReference type="GO" id="GO:0003723">
    <property type="term" value="F:RNA binding"/>
    <property type="evidence" value="ECO:0007669"/>
    <property type="project" value="InterPro"/>
</dbReference>
<dbReference type="InterPro" id="IPR046960">
    <property type="entry name" value="PPR_At4g14850-like_plant"/>
</dbReference>
<dbReference type="PROSITE" id="PS51375">
    <property type="entry name" value="PPR"/>
    <property type="match status" value="7"/>
</dbReference>
<dbReference type="FunFam" id="1.25.40.10:FF:000344">
    <property type="entry name" value="Pentatricopeptide repeat-containing protein"/>
    <property type="match status" value="1"/>
</dbReference>
<dbReference type="FunFam" id="1.25.40.10:FF:000285">
    <property type="entry name" value="Pentatricopeptide repeat-containing protein, chloroplastic"/>
    <property type="match status" value="2"/>
</dbReference>
<dbReference type="EMBL" id="JABFUD020000021">
    <property type="protein sequence ID" value="KAI5063356.1"/>
    <property type="molecule type" value="Genomic_DNA"/>
</dbReference>
<feature type="repeat" description="PPR" evidence="2">
    <location>
        <begin position="507"/>
        <end position="541"/>
    </location>
</feature>
<feature type="repeat" description="PPR" evidence="2">
    <location>
        <begin position="305"/>
        <end position="339"/>
    </location>
</feature>
<feature type="repeat" description="PPR" evidence="2">
    <location>
        <begin position="608"/>
        <end position="642"/>
    </location>
</feature>
<dbReference type="Pfam" id="PF17177">
    <property type="entry name" value="PPR_long"/>
    <property type="match status" value="1"/>
</dbReference>
<gene>
    <name evidence="4" type="ORF">GOP47_0021903</name>
</gene>
<dbReference type="Gene3D" id="1.25.40.10">
    <property type="entry name" value="Tetratricopeptide repeat domain"/>
    <property type="match status" value="8"/>
</dbReference>
<dbReference type="FunFam" id="1.25.40.10:FF:000073">
    <property type="entry name" value="Pentatricopeptide repeat-containing protein chloroplastic"/>
    <property type="match status" value="1"/>
</dbReference>
<sequence>DMDQTSLGCLSSLCMQGQLKEALQTAEDLYAEDLSVPKDRFYALLQECCKSKDLAAGRQLFSLMVKCRLEASAFLGYHLIYLFSSCGKVDEAYKLFKMILYPNERTFHAIILACARAGDSKKLFELFDRMLEVGVKPDKFVFSSMLNFCENLGGIEKGKLIHDQIIRCGLQSHLILGNTLIDMYFKCRYLDEACRVFDRMPMKDVVSWGSLIGGLAEHGNFTLVFATYEKMQTEGVNPSNVTFLCIIKQCGCRSAIREGRWVHFEIVKTGNEQDVRIGSALVGMYSKCRQLDEARHVFESLANPDVVAWGAIITGYSQHGSAASALDMFDSLKEKKVKPDVTSFSSTLNACGKLGCLRRGQLVNGEVLERGLEQIAVVGGALVDMYTHCGSLEDAQNVFERCPSKDIVSYGAMISGYVKNGRGILALHAYAEMQKHLSSPSKFVFSCVLKACGSLGTLKEGAYIHDQAVRAALETDVVVGSAIVDMYAKCASIMEACKVFVNLHKKDLVTWGTMIVGLVQCGDGYQAYALFQEMLQEGTDPDTYVFTGTLKACGMTGALNEGMLLHSLIAETDCDSDPAVGSALVDMYVKCRSINDSMWLFRKLPSRNMEAWGAIISGCTLFGHGFDAVDLFCKMLQDSLEPDIVIFSLVLKACGSIGAEMEGRLAHGLVMQYSVASEASIGNSLVEMYCKCGRLEDARSEFDKLKFPDASSWNSMVTGYCLYDQWVSAFELFESMRENAHKPSKITLLSLLKACGNVGAIRQGTSIHGMIIRSRYESDPLLGSTLLEMYANCGNLREAQKVFDSLSNQDVVSWGALIAGYALHGNFKMLAVTPAFWRVPPFISNVWRMIMGCYPILSNIAA</sequence>
<protein>
    <recommendedName>
        <fullName evidence="3">PROP1-like PPR domain-containing protein</fullName>
    </recommendedName>
</protein>
<dbReference type="NCBIfam" id="TIGR00756">
    <property type="entry name" value="PPR"/>
    <property type="match status" value="7"/>
</dbReference>
<evidence type="ECO:0000313" key="4">
    <source>
        <dbReference type="EMBL" id="KAI5063356.1"/>
    </source>
</evidence>
<feature type="repeat" description="PPR" evidence="2">
    <location>
        <begin position="709"/>
        <end position="743"/>
    </location>
</feature>
<accession>A0A9D4Z8A3</accession>
<evidence type="ECO:0000259" key="3">
    <source>
        <dbReference type="Pfam" id="PF17177"/>
    </source>
</evidence>
<reference evidence="4" key="1">
    <citation type="submission" date="2021-01" db="EMBL/GenBank/DDBJ databases">
        <title>Adiantum capillus-veneris genome.</title>
        <authorList>
            <person name="Fang Y."/>
            <person name="Liao Q."/>
        </authorList>
    </citation>
    <scope>NUCLEOTIDE SEQUENCE</scope>
    <source>
        <strain evidence="4">H3</strain>
        <tissue evidence="4">Leaf</tissue>
    </source>
</reference>
<keyword evidence="1" id="KW-0677">Repeat</keyword>
<name>A0A9D4Z8A3_ADICA</name>
<dbReference type="InterPro" id="IPR033443">
    <property type="entry name" value="PROP1-like_PPR_dom"/>
</dbReference>
<feature type="repeat" description="PPR" evidence="2">
    <location>
        <begin position="406"/>
        <end position="440"/>
    </location>
</feature>
<dbReference type="OrthoDB" id="607373at2759"/>
<feature type="repeat" description="PPR" evidence="2">
    <location>
        <begin position="204"/>
        <end position="238"/>
    </location>
</feature>
<dbReference type="Proteomes" id="UP000886520">
    <property type="component" value="Chromosome 21"/>
</dbReference>
<keyword evidence="5" id="KW-1185">Reference proteome</keyword>
<dbReference type="InterPro" id="IPR011990">
    <property type="entry name" value="TPR-like_helical_dom_sf"/>
</dbReference>
<dbReference type="PANTHER" id="PTHR24015">
    <property type="entry name" value="OS07G0578800 PROTEIN-RELATED"/>
    <property type="match status" value="1"/>
</dbReference>
<dbReference type="Pfam" id="PF13041">
    <property type="entry name" value="PPR_2"/>
    <property type="match status" value="5"/>
</dbReference>
<evidence type="ECO:0000313" key="5">
    <source>
        <dbReference type="Proteomes" id="UP000886520"/>
    </source>
</evidence>
<dbReference type="AlphaFoldDB" id="A0A9D4Z8A3"/>